<evidence type="ECO:0000313" key="1">
    <source>
        <dbReference type="EMBL" id="UNC00924.1"/>
    </source>
</evidence>
<dbReference type="AlphaFoldDB" id="A0AAX3A0A6"/>
<protein>
    <submittedName>
        <fullName evidence="1">Uncharacterized protein</fullName>
    </submittedName>
</protein>
<proteinExistence type="predicted"/>
<accession>A0AAX3A0A6</accession>
<sequence length="92" mass="10285">MAYPVTRRGHRRCWEGFPAGLPGTVRSRSAEVFDADNIFALNMSSPANSWPVSEFRLLDLRILNTSGLRAVIGCGLFVLRRGQDEFVQLFLG</sequence>
<organism evidence="1 2">
    <name type="scientific">Mycolicibacterium boenickei</name>
    <dbReference type="NCBI Taxonomy" id="146017"/>
    <lineage>
        <taxon>Bacteria</taxon>
        <taxon>Bacillati</taxon>
        <taxon>Actinomycetota</taxon>
        <taxon>Actinomycetes</taxon>
        <taxon>Mycobacteriales</taxon>
        <taxon>Mycobacteriaceae</taxon>
        <taxon>Mycolicibacterium</taxon>
    </lineage>
</organism>
<dbReference type="Proteomes" id="UP001162885">
    <property type="component" value="Chromosome"/>
</dbReference>
<name>A0AAX3A0A6_9MYCO</name>
<dbReference type="RefSeq" id="WP_133118348.1">
    <property type="nucleotide sequence ID" value="NZ_AP022579.1"/>
</dbReference>
<reference evidence="1 2" key="1">
    <citation type="journal article" date="2022" name="BMC Genomics">
        <title>Comparative genome analysis of mycobacteria focusing on tRNA and non-coding RNA.</title>
        <authorList>
            <person name="Behra P.R.K."/>
            <person name="Pettersson B.M.F."/>
            <person name="Ramesh M."/>
            <person name="Das S."/>
            <person name="Dasgupta S."/>
            <person name="Kirsebom L.A."/>
        </authorList>
    </citation>
    <scope>NUCLEOTIDE SEQUENCE [LARGE SCALE GENOMIC DNA]</scope>
    <source>
        <strain evidence="1 2">DSM 44677</strain>
    </source>
</reference>
<dbReference type="EMBL" id="CP060016">
    <property type="protein sequence ID" value="UNC00924.1"/>
    <property type="molecule type" value="Genomic_DNA"/>
</dbReference>
<evidence type="ECO:0000313" key="2">
    <source>
        <dbReference type="Proteomes" id="UP001162885"/>
    </source>
</evidence>
<gene>
    <name evidence="1" type="ORF">H5U98_05785</name>
</gene>